<dbReference type="PANTHER" id="PTHR41786:SF1">
    <property type="entry name" value="6-HYDROXYMETHYLPTERIN DIPHOSPHOKINASE MPTE-LIKE DOMAIN-CONTAINING PROTEIN"/>
    <property type="match status" value="1"/>
</dbReference>
<comment type="caution">
    <text evidence="2">The sequence shown here is derived from an EMBL/GenBank/DDBJ whole genome shotgun (WGS) entry which is preliminary data.</text>
</comment>
<dbReference type="Proteomes" id="UP000188613">
    <property type="component" value="Unassembled WGS sequence"/>
</dbReference>
<feature type="domain" description="6-hydroxymethylpterin diphosphokinase MptE-like" evidence="1">
    <location>
        <begin position="130"/>
        <end position="299"/>
    </location>
</feature>
<keyword evidence="3" id="KW-1185">Reference proteome</keyword>
<sequence>MGNIIDGIQKDQPVIIVGYGAGYHIAALAKELPEQEICALEFNLQYANWFKKSLFYESVAVLPHVKMKTTDHLSAKERASIFSDVHQNNLLIQKTSMDIMPAKYNNVKLMLKDFQMQKDSIKNQIGTMIENFQKNIALNDSGIGELKDIYKGKKMILVSAGPSLDKQLPLLKKIREEGDIVIGAVGTAVRPLYRCGIIPNFLMIIDPQEGTMKQLTGIKLPNTPLYYMSTAYHDTVKLHAGPRRIVWQNGFMDAHKMAIMQNDPLIQTGGSVATALLDTMVFLGGQVIALIGQDLAFTGGKSHASHTAAEKEVEETANTIKVQNYYQTGEVITANNLSIYRKWFERYAENNAELSLYNCTEGGAYINGWKHSSLNDFHLLDIF</sequence>
<reference evidence="2 3" key="1">
    <citation type="submission" date="2016-12" db="EMBL/GenBank/DDBJ databases">
        <title>Domibacillus sp. SAB 38T whole genome sequencing.</title>
        <authorList>
            <person name="Verma A."/>
            <person name="Ojha A.K."/>
            <person name="Krishnamurthi S."/>
        </authorList>
    </citation>
    <scope>NUCLEOTIDE SEQUENCE [LARGE SCALE GENOMIC DNA]</scope>
    <source>
        <strain evidence="2 3">SAB 38</strain>
    </source>
</reference>
<name>A0A1V2A471_9BACI</name>
<evidence type="ECO:0000313" key="2">
    <source>
        <dbReference type="EMBL" id="OMP65799.1"/>
    </source>
</evidence>
<gene>
    <name evidence="2" type="ORF">BTO28_15585</name>
</gene>
<accession>A0A1V2A471</accession>
<proteinExistence type="predicted"/>
<protein>
    <recommendedName>
        <fullName evidence="1">6-hydroxymethylpterin diphosphokinase MptE-like domain-containing protein</fullName>
    </recommendedName>
</protein>
<dbReference type="EMBL" id="MSFI01000030">
    <property type="protein sequence ID" value="OMP65799.1"/>
    <property type="molecule type" value="Genomic_DNA"/>
</dbReference>
<evidence type="ECO:0000313" key="3">
    <source>
        <dbReference type="Proteomes" id="UP000188613"/>
    </source>
</evidence>
<dbReference type="InterPro" id="IPR002826">
    <property type="entry name" value="MptE-like"/>
</dbReference>
<dbReference type="AlphaFoldDB" id="A0A1V2A471"/>
<organism evidence="2 3">
    <name type="scientific">Domibacillus epiphyticus</name>
    <dbReference type="NCBI Taxonomy" id="1714355"/>
    <lineage>
        <taxon>Bacteria</taxon>
        <taxon>Bacillati</taxon>
        <taxon>Bacillota</taxon>
        <taxon>Bacilli</taxon>
        <taxon>Bacillales</taxon>
        <taxon>Bacillaceae</taxon>
        <taxon>Domibacillus</taxon>
    </lineage>
</organism>
<dbReference type="PANTHER" id="PTHR41786">
    <property type="entry name" value="MOTILITY ACCESSORY FACTOR MAF"/>
    <property type="match status" value="1"/>
</dbReference>
<dbReference type="Pfam" id="PF01973">
    <property type="entry name" value="MptE-like"/>
    <property type="match status" value="1"/>
</dbReference>
<dbReference type="STRING" id="1714355.BTO28_15585"/>
<evidence type="ECO:0000259" key="1">
    <source>
        <dbReference type="Pfam" id="PF01973"/>
    </source>
</evidence>